<proteinExistence type="inferred from homology"/>
<organism evidence="4 5">
    <name type="scientific">Cladonia borealis</name>
    <dbReference type="NCBI Taxonomy" id="184061"/>
    <lineage>
        <taxon>Eukaryota</taxon>
        <taxon>Fungi</taxon>
        <taxon>Dikarya</taxon>
        <taxon>Ascomycota</taxon>
        <taxon>Pezizomycotina</taxon>
        <taxon>Lecanoromycetes</taxon>
        <taxon>OSLEUM clade</taxon>
        <taxon>Lecanoromycetidae</taxon>
        <taxon>Lecanorales</taxon>
        <taxon>Lecanorineae</taxon>
        <taxon>Cladoniaceae</taxon>
        <taxon>Cladonia</taxon>
    </lineage>
</organism>
<dbReference type="InterPro" id="IPR030379">
    <property type="entry name" value="G_SEPTIN_dom"/>
</dbReference>
<evidence type="ECO:0000313" key="4">
    <source>
        <dbReference type="EMBL" id="KAK0510105.1"/>
    </source>
</evidence>
<feature type="region of interest" description="Disordered" evidence="2">
    <location>
        <begin position="1"/>
        <end position="92"/>
    </location>
</feature>
<feature type="domain" description="Septin-type G" evidence="3">
    <location>
        <begin position="202"/>
        <end position="588"/>
    </location>
</feature>
<dbReference type="FunFam" id="3.40.50.300:FF:001827">
    <property type="entry name" value="Septin"/>
    <property type="match status" value="1"/>
</dbReference>
<feature type="region of interest" description="Disordered" evidence="2">
    <location>
        <begin position="426"/>
        <end position="510"/>
    </location>
</feature>
<feature type="compositionally biased region" description="Basic and acidic residues" evidence="2">
    <location>
        <begin position="435"/>
        <end position="466"/>
    </location>
</feature>
<evidence type="ECO:0000256" key="2">
    <source>
        <dbReference type="SAM" id="MobiDB-lite"/>
    </source>
</evidence>
<dbReference type="SUPFAM" id="SSF52540">
    <property type="entry name" value="P-loop containing nucleoside triphosphate hydrolases"/>
    <property type="match status" value="1"/>
</dbReference>
<sequence length="607" mass="67333">MQRSTSAQQQYRTVSQPLSPEPKDTSGADNGSLHRKGSFNFLRRSKSRERSVSAKSTPQRKLSKKERSRRRDQEMLQQQIPSAPPRIPIVPHPPDLQTFGGDAGRPDNLGIMSNRAGGSFQYRLAQKTSQEAMGSDMYRGMSVPPVPPIPSIPGVTSIPTSPYVDQYARTESMANRGRASYASSAISTINSPRKIRRRKDPTPFKCSILVVGARNSGKTSFLNFLRTSLALPAWKQRHQQPPDDDYNNASAISAMAFPIFTSQYVETEVENERIGVTLWDSEGLESNVVDIQIQDLTTFIESKFEDTFNEESKVARAPGFRDTHIHCVFLLLDPIRLDTTIAASRKASEINGVKAKANSFVKGHPGLSPSGLDENFDLSVLRGLKGKTTVIPIIAKADTITAKHMAYLKRAVWDSLKKNGLDILEALGPEDDDNSEKTSVDDGRNGHRNGFDEREEDAARAEEDKFSQTSVLDSASETSSEFSAGDFDLAKPGKPAKPSPARTPSSPTVSFPPPAELPALPLSIISPDIYEPEVMGRQFPWGFADPMNSEHCDFVKLKETVFADWRTDLRQASRELWYEGWRTSRLNKKARRDGGFIGDVNTQIWSN</sequence>
<keyword evidence="1" id="KW-0342">GTP-binding</keyword>
<feature type="compositionally biased region" description="Low complexity" evidence="2">
    <location>
        <begin position="499"/>
        <end position="509"/>
    </location>
</feature>
<dbReference type="PANTHER" id="PTHR18884">
    <property type="entry name" value="SEPTIN"/>
    <property type="match status" value="1"/>
</dbReference>
<comment type="caution">
    <text evidence="4">The sequence shown here is derived from an EMBL/GenBank/DDBJ whole genome shotgun (WGS) entry which is preliminary data.</text>
</comment>
<evidence type="ECO:0000313" key="5">
    <source>
        <dbReference type="Proteomes" id="UP001166286"/>
    </source>
</evidence>
<dbReference type="GO" id="GO:0005525">
    <property type="term" value="F:GTP binding"/>
    <property type="evidence" value="ECO:0007669"/>
    <property type="project" value="UniProtKB-KW"/>
</dbReference>
<feature type="compositionally biased region" description="Polar residues" evidence="2">
    <location>
        <begin position="467"/>
        <end position="482"/>
    </location>
</feature>
<dbReference type="Pfam" id="PF00735">
    <property type="entry name" value="Septin"/>
    <property type="match status" value="3"/>
</dbReference>
<feature type="compositionally biased region" description="Polar residues" evidence="2">
    <location>
        <begin position="1"/>
        <end position="18"/>
    </location>
</feature>
<keyword evidence="5" id="KW-1185">Reference proteome</keyword>
<dbReference type="InterPro" id="IPR027417">
    <property type="entry name" value="P-loop_NTPase"/>
</dbReference>
<dbReference type="Gene3D" id="3.40.50.300">
    <property type="entry name" value="P-loop containing nucleotide triphosphate hydrolases"/>
    <property type="match status" value="1"/>
</dbReference>
<dbReference type="AlphaFoldDB" id="A0AA39V7F4"/>
<evidence type="ECO:0000259" key="3">
    <source>
        <dbReference type="PROSITE" id="PS51719"/>
    </source>
</evidence>
<feature type="compositionally biased region" description="Pro residues" evidence="2">
    <location>
        <begin position="82"/>
        <end position="92"/>
    </location>
</feature>
<protein>
    <recommendedName>
        <fullName evidence="3">Septin-type G domain-containing protein</fullName>
    </recommendedName>
</protein>
<name>A0AA39V7F4_9LECA</name>
<dbReference type="PROSITE" id="PS51719">
    <property type="entry name" value="G_SEPTIN"/>
    <property type="match status" value="1"/>
</dbReference>
<accession>A0AA39V7F4</accession>
<dbReference type="EMBL" id="JAFEKC020000017">
    <property type="protein sequence ID" value="KAK0510105.1"/>
    <property type="molecule type" value="Genomic_DNA"/>
</dbReference>
<comment type="similarity">
    <text evidence="1">Belongs to the TRAFAC class TrmE-Era-EngA-EngB-Septin-like GTPase superfamily. Septin GTPase family.</text>
</comment>
<feature type="compositionally biased region" description="Basic residues" evidence="2">
    <location>
        <begin position="33"/>
        <end position="47"/>
    </location>
</feature>
<gene>
    <name evidence="4" type="ORF">JMJ35_007499</name>
</gene>
<dbReference type="Proteomes" id="UP001166286">
    <property type="component" value="Unassembled WGS sequence"/>
</dbReference>
<keyword evidence="1" id="KW-0547">Nucleotide-binding</keyword>
<evidence type="ECO:0000256" key="1">
    <source>
        <dbReference type="RuleBase" id="RU004560"/>
    </source>
</evidence>
<reference evidence="4" key="1">
    <citation type="submission" date="2023-03" db="EMBL/GenBank/DDBJ databases">
        <title>Complete genome of Cladonia borealis.</title>
        <authorList>
            <person name="Park H."/>
        </authorList>
    </citation>
    <scope>NUCLEOTIDE SEQUENCE</scope>
    <source>
        <strain evidence="4">ANT050790</strain>
    </source>
</reference>